<organism evidence="2 3">
    <name type="scientific">Halalkalibacter nanhaiisediminis</name>
    <dbReference type="NCBI Taxonomy" id="688079"/>
    <lineage>
        <taxon>Bacteria</taxon>
        <taxon>Bacillati</taxon>
        <taxon>Bacillota</taxon>
        <taxon>Bacilli</taxon>
        <taxon>Bacillales</taxon>
        <taxon>Bacillaceae</taxon>
        <taxon>Halalkalibacter</taxon>
    </lineage>
</organism>
<dbReference type="OrthoDB" id="9764766at2"/>
<comment type="caution">
    <text evidence="2">The sequence shown here is derived from an EMBL/GenBank/DDBJ whole genome shotgun (WGS) entry which is preliminary data.</text>
</comment>
<evidence type="ECO:0000313" key="3">
    <source>
        <dbReference type="Proteomes" id="UP000315711"/>
    </source>
</evidence>
<dbReference type="AlphaFoldDB" id="A0A562QET0"/>
<keyword evidence="3" id="KW-1185">Reference proteome</keyword>
<sequence>MLSQLQHQEKLEQLTERIEEQIRDHHKEIEAIALTNQAKVMQSFRKHQVSDFHFTPSTGYGYDDTGRDTLESIYADVFGGEAALVRPQIISGTHAIATALFGVLRPGDELLYITGKPYDTLEEIVGIRGNGNGSLKEFNIGYQAVPLLDSGWIDEENIRAAISEKTKVIGIQRSKGYGDRPSYTIAEIEKMIQFIRGIKEDVIIFVDNCYGEFVETREPCEVGADLMAGSLIKNPGGGIVKTGGYIVGKRKLVELASYRLAAPGIGAEGGASLYSLLEMYQGFFLAPHVVSQSLKGAIFTAALLEEVGMSTSPKWNERRTDLIQSVHFPNAEKMISFCQAIQAASPVNAHVSPQPSPMPGYEDPVIMAAGTFIQGASIELTADGPIRPPYVAYVQGGLTYEHVKIAVLQALDSILD</sequence>
<keyword evidence="2" id="KW-0456">Lyase</keyword>
<name>A0A562QET0_9BACI</name>
<dbReference type="Gene3D" id="3.90.1150.60">
    <property type="entry name" value="Methioning gamme-lyase, C-terminal domain"/>
    <property type="match status" value="1"/>
</dbReference>
<dbReference type="Gene3D" id="3.40.640.10">
    <property type="entry name" value="Type I PLP-dependent aspartate aminotransferase-like (Major domain)"/>
    <property type="match status" value="1"/>
</dbReference>
<feature type="coiled-coil region" evidence="1">
    <location>
        <begin position="4"/>
        <end position="31"/>
    </location>
</feature>
<dbReference type="Pfam" id="PF06838">
    <property type="entry name" value="Met_gamma_lyase"/>
    <property type="match status" value="1"/>
</dbReference>
<accession>A0A562QET0</accession>
<evidence type="ECO:0000256" key="1">
    <source>
        <dbReference type="SAM" id="Coils"/>
    </source>
</evidence>
<dbReference type="Proteomes" id="UP000315711">
    <property type="component" value="Unassembled WGS sequence"/>
</dbReference>
<dbReference type="PANTHER" id="PTHR46658:SF1">
    <property type="entry name" value="CYS OR MET METABOLISM PYRIDOXAL-PHOSPHATE-DEPENDENT ENZYME"/>
    <property type="match status" value="1"/>
</dbReference>
<protein>
    <submittedName>
        <fullName evidence="2">Cystathionine beta-lyase family protein involved in aluminum resistance</fullName>
    </submittedName>
</protein>
<proteinExistence type="predicted"/>
<dbReference type="InterPro" id="IPR015421">
    <property type="entry name" value="PyrdxlP-dep_Trfase_major"/>
</dbReference>
<dbReference type="InterPro" id="IPR015424">
    <property type="entry name" value="PyrdxlP-dep_Trfase"/>
</dbReference>
<reference evidence="2 3" key="1">
    <citation type="journal article" date="2015" name="Stand. Genomic Sci.">
        <title>Genomic Encyclopedia of Bacterial and Archaeal Type Strains, Phase III: the genomes of soil and plant-associated and newly described type strains.</title>
        <authorList>
            <person name="Whitman W.B."/>
            <person name="Woyke T."/>
            <person name="Klenk H.P."/>
            <person name="Zhou Y."/>
            <person name="Lilburn T.G."/>
            <person name="Beck B.J."/>
            <person name="De Vos P."/>
            <person name="Vandamme P."/>
            <person name="Eisen J.A."/>
            <person name="Garrity G."/>
            <person name="Hugenholtz P."/>
            <person name="Kyrpides N.C."/>
        </authorList>
    </citation>
    <scope>NUCLEOTIDE SEQUENCE [LARGE SCALE GENOMIC DNA]</scope>
    <source>
        <strain evidence="2 3">CGMCC 1.10116</strain>
    </source>
</reference>
<keyword evidence="1" id="KW-0175">Coiled coil</keyword>
<dbReference type="SUPFAM" id="SSF53383">
    <property type="entry name" value="PLP-dependent transferases"/>
    <property type="match status" value="1"/>
</dbReference>
<dbReference type="InterPro" id="IPR009651">
    <property type="entry name" value="Met_g_lyase_put"/>
</dbReference>
<evidence type="ECO:0000313" key="2">
    <source>
        <dbReference type="EMBL" id="TWI55265.1"/>
    </source>
</evidence>
<dbReference type="PANTHER" id="PTHR46658">
    <property type="entry name" value="CYS OR MET METABOLISM PYRIDOXAL-PHOSPHATE-DEPENDENT ENZYME"/>
    <property type="match status" value="1"/>
</dbReference>
<dbReference type="EMBL" id="VLKZ01000007">
    <property type="protein sequence ID" value="TWI55265.1"/>
    <property type="molecule type" value="Genomic_DNA"/>
</dbReference>
<dbReference type="RefSeq" id="WP_144451058.1">
    <property type="nucleotide sequence ID" value="NZ_VLKZ01000007.1"/>
</dbReference>
<gene>
    <name evidence="2" type="ORF">IQ10_02812</name>
</gene>
<dbReference type="GO" id="GO:0016829">
    <property type="term" value="F:lyase activity"/>
    <property type="evidence" value="ECO:0007669"/>
    <property type="project" value="UniProtKB-KW"/>
</dbReference>